<protein>
    <submittedName>
        <fullName evidence="1">CbtB-domain containing protein</fullName>
    </submittedName>
</protein>
<dbReference type="EMBL" id="RXMA01000039">
    <property type="protein sequence ID" value="RTR14252.1"/>
    <property type="molecule type" value="Genomic_DNA"/>
</dbReference>
<organism evidence="1 2">
    <name type="scientific">Azospirillum griseum</name>
    <dbReference type="NCBI Taxonomy" id="2496639"/>
    <lineage>
        <taxon>Bacteria</taxon>
        <taxon>Pseudomonadati</taxon>
        <taxon>Pseudomonadota</taxon>
        <taxon>Alphaproteobacteria</taxon>
        <taxon>Rhodospirillales</taxon>
        <taxon>Azospirillaceae</taxon>
        <taxon>Azospirillum</taxon>
    </lineage>
</organism>
<accession>A0A3S0R5M0</accession>
<keyword evidence="2" id="KW-1185">Reference proteome</keyword>
<dbReference type="RefSeq" id="WP_126620205.1">
    <property type="nucleotide sequence ID" value="NZ_JBHUCY010000062.1"/>
</dbReference>
<name>A0A3S0R5M0_9PROT</name>
<reference evidence="1 2" key="1">
    <citation type="submission" date="2018-12" db="EMBL/GenBank/DDBJ databases">
        <authorList>
            <person name="Yang Y."/>
        </authorList>
    </citation>
    <scope>NUCLEOTIDE SEQUENCE [LARGE SCALE GENOMIC DNA]</scope>
    <source>
        <strain evidence="1 2">L-25-5w-1</strain>
    </source>
</reference>
<dbReference type="OrthoDB" id="122519at2"/>
<evidence type="ECO:0000313" key="2">
    <source>
        <dbReference type="Proteomes" id="UP000277007"/>
    </source>
</evidence>
<gene>
    <name evidence="1" type="ORF">EJ903_23870</name>
</gene>
<dbReference type="AlphaFoldDB" id="A0A3S0R5M0"/>
<dbReference type="Pfam" id="PF09489">
    <property type="entry name" value="CbtB"/>
    <property type="match status" value="1"/>
</dbReference>
<dbReference type="NCBIfam" id="TIGR02459">
    <property type="entry name" value="CbtB"/>
    <property type="match status" value="1"/>
</dbReference>
<proteinExistence type="predicted"/>
<sequence length="58" mass="6226">MTIRSLRSTAATTSRTAAAAFAAMLFGSFILYGVGFAQPQQIHDAAHDARHSFAFPCH</sequence>
<dbReference type="InterPro" id="IPR012667">
    <property type="entry name" value="CbtB_put"/>
</dbReference>
<comment type="caution">
    <text evidence="1">The sequence shown here is derived from an EMBL/GenBank/DDBJ whole genome shotgun (WGS) entry which is preliminary data.</text>
</comment>
<dbReference type="Proteomes" id="UP000277007">
    <property type="component" value="Unassembled WGS sequence"/>
</dbReference>
<evidence type="ECO:0000313" key="1">
    <source>
        <dbReference type="EMBL" id="RTR14252.1"/>
    </source>
</evidence>